<proteinExistence type="predicted"/>
<evidence type="ECO:0000313" key="2">
    <source>
        <dbReference type="Proteomes" id="UP000094527"/>
    </source>
</evidence>
<evidence type="ECO:0000313" key="1">
    <source>
        <dbReference type="EMBL" id="ODM98946.1"/>
    </source>
</evidence>
<dbReference type="PANTHER" id="PTHR46396:SF1">
    <property type="entry name" value="PROTEIN O-LINKED-MANNOSE BETA-1,2-N-ACETYLGLUCOSAMINYLTRANSFERASE 1"/>
    <property type="match status" value="1"/>
</dbReference>
<dbReference type="GO" id="GO:0016266">
    <property type="term" value="P:protein O-linked glycosylation via N-acetyl-galactosamine"/>
    <property type="evidence" value="ECO:0007669"/>
    <property type="project" value="TreeGrafter"/>
</dbReference>
<dbReference type="OrthoDB" id="440755at2759"/>
<sequence length="93" mass="10600">MVLSCFDASISDTPSSFFDVTNKRLMSQPKVFQNMGLGCRVEYHKGMWRIHSKSNQLFVVGVPFSPYSNFKPSNVTPIYLDSELQQAKDVRGY</sequence>
<protein>
    <submittedName>
        <fullName evidence="1">Protein O-linked-mannose beta-1,2-N-acetylglucosaminyltransferase 1</fullName>
    </submittedName>
</protein>
<dbReference type="GO" id="GO:0047223">
    <property type="term" value="F:beta-1,3-galactosyl-O-glycosyl-glycoprotein beta-1,3-N-acetylglucosaminyltransferase activity"/>
    <property type="evidence" value="ECO:0007669"/>
    <property type="project" value="TreeGrafter"/>
</dbReference>
<reference evidence="1 2" key="1">
    <citation type="journal article" date="2016" name="Genome Biol. Evol.">
        <title>Gene Family Evolution Reflects Adaptation to Soil Environmental Stressors in the Genome of the Collembolan Orchesella cincta.</title>
        <authorList>
            <person name="Faddeeva-Vakhrusheva A."/>
            <person name="Derks M.F."/>
            <person name="Anvar S.Y."/>
            <person name="Agamennone V."/>
            <person name="Suring W."/>
            <person name="Smit S."/>
            <person name="van Straalen N.M."/>
            <person name="Roelofs D."/>
        </authorList>
    </citation>
    <scope>NUCLEOTIDE SEQUENCE [LARGE SCALE GENOMIC DNA]</scope>
    <source>
        <tissue evidence="1">Mixed pool</tissue>
    </source>
</reference>
<dbReference type="GO" id="GO:0000139">
    <property type="term" value="C:Golgi membrane"/>
    <property type="evidence" value="ECO:0007669"/>
    <property type="project" value="TreeGrafter"/>
</dbReference>
<name>A0A1D2N0X3_ORCCI</name>
<comment type="caution">
    <text evidence="1">The sequence shown here is derived from an EMBL/GenBank/DDBJ whole genome shotgun (WGS) entry which is preliminary data.</text>
</comment>
<keyword evidence="1" id="KW-0328">Glycosyltransferase</keyword>
<dbReference type="EMBL" id="LJIJ01000309">
    <property type="protein sequence ID" value="ODM98946.1"/>
    <property type="molecule type" value="Genomic_DNA"/>
</dbReference>
<gene>
    <name evidence="1" type="ORF">Ocin01_07735</name>
</gene>
<keyword evidence="2" id="KW-1185">Reference proteome</keyword>
<dbReference type="PANTHER" id="PTHR46396">
    <property type="entry name" value="PROTEIN O-LINKED-MANNOSE BETA-1,2-N-ACETYLGLUCOSAMINYLTRANSFERASE 1"/>
    <property type="match status" value="1"/>
</dbReference>
<dbReference type="AlphaFoldDB" id="A0A1D2N0X3"/>
<dbReference type="InterPro" id="IPR052463">
    <property type="entry name" value="O-linked_mannose_GnT"/>
</dbReference>
<keyword evidence="1" id="KW-0808">Transferase</keyword>
<organism evidence="1 2">
    <name type="scientific">Orchesella cincta</name>
    <name type="common">Springtail</name>
    <name type="synonym">Podura cincta</name>
    <dbReference type="NCBI Taxonomy" id="48709"/>
    <lineage>
        <taxon>Eukaryota</taxon>
        <taxon>Metazoa</taxon>
        <taxon>Ecdysozoa</taxon>
        <taxon>Arthropoda</taxon>
        <taxon>Hexapoda</taxon>
        <taxon>Collembola</taxon>
        <taxon>Entomobryomorpha</taxon>
        <taxon>Entomobryoidea</taxon>
        <taxon>Orchesellidae</taxon>
        <taxon>Orchesellinae</taxon>
        <taxon>Orchesella</taxon>
    </lineage>
</organism>
<accession>A0A1D2N0X3</accession>
<dbReference type="Proteomes" id="UP000094527">
    <property type="component" value="Unassembled WGS sequence"/>
</dbReference>